<feature type="compositionally biased region" description="Low complexity" evidence="1">
    <location>
        <begin position="120"/>
        <end position="131"/>
    </location>
</feature>
<dbReference type="AlphaFoldDB" id="A0A9Q5NZN4"/>
<dbReference type="EMBL" id="MKIQ01000027">
    <property type="protein sequence ID" value="OFI46612.1"/>
    <property type="molecule type" value="Genomic_DNA"/>
</dbReference>
<protein>
    <recommendedName>
        <fullName evidence="2">SH3b domain-containing protein</fullName>
    </recommendedName>
</protein>
<keyword evidence="4" id="KW-1185">Reference proteome</keyword>
<accession>A0A9Q5NZN4</accession>
<evidence type="ECO:0000313" key="4">
    <source>
        <dbReference type="Proteomes" id="UP000177273"/>
    </source>
</evidence>
<feature type="domain" description="SH3b" evidence="2">
    <location>
        <begin position="450"/>
        <end position="517"/>
    </location>
</feature>
<dbReference type="Proteomes" id="UP000177273">
    <property type="component" value="Unassembled WGS sequence"/>
</dbReference>
<dbReference type="SMART" id="SM00287">
    <property type="entry name" value="SH3b"/>
    <property type="match status" value="2"/>
</dbReference>
<dbReference type="Pfam" id="PF07538">
    <property type="entry name" value="ChW"/>
    <property type="match status" value="6"/>
</dbReference>
<dbReference type="InterPro" id="IPR006637">
    <property type="entry name" value="ChW"/>
</dbReference>
<feature type="compositionally biased region" description="Low complexity" evidence="1">
    <location>
        <begin position="66"/>
        <end position="76"/>
    </location>
</feature>
<dbReference type="SMART" id="SM00728">
    <property type="entry name" value="ChW"/>
    <property type="match status" value="6"/>
</dbReference>
<dbReference type="InterPro" id="IPR003646">
    <property type="entry name" value="SH3-like_bac-type"/>
</dbReference>
<feature type="compositionally biased region" description="Low complexity" evidence="1">
    <location>
        <begin position="172"/>
        <end position="181"/>
    </location>
</feature>
<dbReference type="OrthoDB" id="9792074at2"/>
<dbReference type="Pfam" id="PF08460">
    <property type="entry name" value="SH3_5"/>
    <property type="match status" value="3"/>
</dbReference>
<evidence type="ECO:0000313" key="3">
    <source>
        <dbReference type="EMBL" id="OFI46612.1"/>
    </source>
</evidence>
<reference evidence="4" key="1">
    <citation type="submission" date="2016-09" db="EMBL/GenBank/DDBJ databases">
        <title>Draft genome sequence of a novel species of the family Streptococcaceae isolated from flowers.</title>
        <authorList>
            <person name="Chuah L.-O."/>
            <person name="Yap K.-P."/>
            <person name="Thong K.L."/>
            <person name="Liong M.T."/>
            <person name="Ahmad R."/>
            <person name="Rusul G."/>
        </authorList>
    </citation>
    <scope>NUCLEOTIDE SEQUENCE [LARGE SCALE GENOMIC DNA]</scope>
    <source>
        <strain evidence="4">HibF3</strain>
    </source>
</reference>
<organism evidence="3 4">
    <name type="scientific">Floricoccus penangensis</name>
    <dbReference type="NCBI Taxonomy" id="1859475"/>
    <lineage>
        <taxon>Bacteria</taxon>
        <taxon>Bacillati</taxon>
        <taxon>Bacillota</taxon>
        <taxon>Bacilli</taxon>
        <taxon>Lactobacillales</taxon>
        <taxon>Streptococcaceae</taxon>
        <taxon>Floricoccus</taxon>
    </lineage>
</organism>
<feature type="region of interest" description="Disordered" evidence="1">
    <location>
        <begin position="53"/>
        <end position="79"/>
    </location>
</feature>
<dbReference type="Gene3D" id="2.30.30.40">
    <property type="entry name" value="SH3 Domains"/>
    <property type="match status" value="3"/>
</dbReference>
<comment type="caution">
    <text evidence="3">The sequence shown here is derived from an EMBL/GenBank/DDBJ whole genome shotgun (WGS) entry which is preliminary data.</text>
</comment>
<evidence type="ECO:0000256" key="1">
    <source>
        <dbReference type="SAM" id="MobiDB-lite"/>
    </source>
</evidence>
<proteinExistence type="predicted"/>
<sequence length="668" mass="75437">MKKGYKYLMLSSAALIFFATPKQDVFKNLDSISVHAQTNDEWTLKDEKGKFELKEDSSAKKEPRISQNEESNSDNNNEFKKGTVIDYDKIVEFDGYKWISFKNEDNERLFISIEKIEASKTNTSTSDSSTDSSKDEEVISKSESSEESLKEEVKSSTKNVENNKDSVEQKSSDTTTQSSDTKLSDVEDALTSISDYSSIKESKYRLASITPWKVVTEYGRYTFTEDCEIRDAPTKDSNFVTIYPEGGSVNYDSKIDNDGFKWLGYKTNSGRRLYVKIGKSSTPTNPNSNMGPAFDPNTAGQINYLTHVQNDGWQNWVKDGEMAGTQGRSLRMEAFKLELGNLPYDGSVEYRAHVQNDGWQNWVGPNSYAGTQGRSLRMEALEIRLTGELAKYYDVQYRAHVQNNGWMSWVKNGELAGTQGQSLRMEALEIKLVKKPGVNNPSDSSWKLISEKGSYKFNKKSEIKNEPKKSSTTVGYYNAGESVAYDSKVNYDNATWISYIAASGKRRYVQIATNSDITPKPDDSTEFDINNAGNINYLAHVQNYGWQNWVKDGDVAGTQGKELRMEAFKILLADRPYNGSIKYRAHVQDVGWQEWCGEGEIAGTRGRSLRIEALKISLTGELAKHYDVEYRSHVQGIGWQPWVKNGELAGTEGRSLRMEAIQIRLVKK</sequence>
<feature type="compositionally biased region" description="Basic and acidic residues" evidence="1">
    <location>
        <begin position="53"/>
        <end position="64"/>
    </location>
</feature>
<feature type="compositionally biased region" description="Basic and acidic residues" evidence="1">
    <location>
        <begin position="132"/>
        <end position="171"/>
    </location>
</feature>
<feature type="region of interest" description="Disordered" evidence="1">
    <location>
        <begin position="120"/>
        <end position="184"/>
    </location>
</feature>
<evidence type="ECO:0000259" key="2">
    <source>
        <dbReference type="SMART" id="SM00287"/>
    </source>
</evidence>
<gene>
    <name evidence="3" type="ORF">BG262_02070</name>
</gene>
<feature type="domain" description="SH3b" evidence="2">
    <location>
        <begin position="218"/>
        <end position="283"/>
    </location>
</feature>
<dbReference type="RefSeq" id="WP_070787745.1">
    <property type="nucleotide sequence ID" value="NZ_MKIQ01000027.1"/>
</dbReference>
<name>A0A9Q5NZN4_9LACT</name>